<dbReference type="RefSeq" id="WP_237855411.1">
    <property type="nucleotide sequence ID" value="NZ_JAKLWS010000025.1"/>
</dbReference>
<protein>
    <submittedName>
        <fullName evidence="2">Gluconate 2-dehydrogenase subunit 3 family protein</fullName>
    </submittedName>
</protein>
<gene>
    <name evidence="2" type="ORF">L6773_15865</name>
</gene>
<evidence type="ECO:0000313" key="2">
    <source>
        <dbReference type="EMBL" id="MCG2590054.1"/>
    </source>
</evidence>
<proteinExistence type="predicted"/>
<evidence type="ECO:0000313" key="3">
    <source>
        <dbReference type="Proteomes" id="UP001165366"/>
    </source>
</evidence>
<dbReference type="Pfam" id="PF13618">
    <property type="entry name" value="Gluconate_2-dh3"/>
    <property type="match status" value="1"/>
</dbReference>
<organism evidence="2 3">
    <name type="scientific">Rhodohalobacter sulfatireducens</name>
    <dbReference type="NCBI Taxonomy" id="2911366"/>
    <lineage>
        <taxon>Bacteria</taxon>
        <taxon>Pseudomonadati</taxon>
        <taxon>Balneolota</taxon>
        <taxon>Balneolia</taxon>
        <taxon>Balneolales</taxon>
        <taxon>Balneolaceae</taxon>
        <taxon>Rhodohalobacter</taxon>
    </lineage>
</organism>
<name>A0ABS9KGR7_9BACT</name>
<reference evidence="2" key="1">
    <citation type="submission" date="2022-01" db="EMBL/GenBank/DDBJ databases">
        <authorList>
            <person name="Wang Y."/>
        </authorList>
    </citation>
    <scope>NUCLEOTIDE SEQUENCE</scope>
    <source>
        <strain evidence="2">WB101</strain>
    </source>
</reference>
<evidence type="ECO:0000256" key="1">
    <source>
        <dbReference type="SAM" id="MobiDB-lite"/>
    </source>
</evidence>
<dbReference type="PROSITE" id="PS51257">
    <property type="entry name" value="PROKAR_LIPOPROTEIN"/>
    <property type="match status" value="1"/>
</dbReference>
<feature type="region of interest" description="Disordered" evidence="1">
    <location>
        <begin position="27"/>
        <end position="55"/>
    </location>
</feature>
<dbReference type="EMBL" id="JAKLWS010000025">
    <property type="protein sequence ID" value="MCG2590054.1"/>
    <property type="molecule type" value="Genomic_DNA"/>
</dbReference>
<accession>A0ABS9KGR7</accession>
<sequence length="244" mass="27758">MDRREHLKLLLAGGAGAALFMSSSCTPEDQRRSEEIIAENGGGPGYGRTEEEEERDARLRSETFFTDHEMATVAVLADIIIPADEESGSATDAGVPDFIEFMMKDYPPFQNPTRGGLMWLDSQCNERFGSRFVDCTEEERIEMVDLIAWPDDADPDMMYGVRFFNRMRDLVSTGFFTSEMGVEYMDYKGNTPGFWDGVPQEVLEEHGFSYDEEMMDKYIKEEERYVLAEWDEDGNVINRSGDSG</sequence>
<comment type="caution">
    <text evidence="2">The sequence shown here is derived from an EMBL/GenBank/DDBJ whole genome shotgun (WGS) entry which is preliminary data.</text>
</comment>
<keyword evidence="3" id="KW-1185">Reference proteome</keyword>
<dbReference type="InterPro" id="IPR027056">
    <property type="entry name" value="Gluconate_2DH_su3"/>
</dbReference>
<dbReference type="Proteomes" id="UP001165366">
    <property type="component" value="Unassembled WGS sequence"/>
</dbReference>
<reference evidence="2" key="2">
    <citation type="submission" date="2024-05" db="EMBL/GenBank/DDBJ databases">
        <title>Rhodohalobacter halophilus gen. nov., sp. nov., a moderately halophilic member of the family Balneolaceae.</title>
        <authorList>
            <person name="Xia J."/>
        </authorList>
    </citation>
    <scope>NUCLEOTIDE SEQUENCE</scope>
    <source>
        <strain evidence="2">WB101</strain>
    </source>
</reference>